<dbReference type="EMBL" id="KB742781">
    <property type="protein sequence ID" value="EOB04515.1"/>
    <property type="molecule type" value="Genomic_DNA"/>
</dbReference>
<name>R0LRZ4_ANAPL</name>
<organism evidence="1 2">
    <name type="scientific">Anas platyrhynchos</name>
    <name type="common">Mallard</name>
    <name type="synonym">Anas boschas</name>
    <dbReference type="NCBI Taxonomy" id="8839"/>
    <lineage>
        <taxon>Eukaryota</taxon>
        <taxon>Metazoa</taxon>
        <taxon>Chordata</taxon>
        <taxon>Craniata</taxon>
        <taxon>Vertebrata</taxon>
        <taxon>Euteleostomi</taxon>
        <taxon>Archelosauria</taxon>
        <taxon>Archosauria</taxon>
        <taxon>Dinosauria</taxon>
        <taxon>Saurischia</taxon>
        <taxon>Theropoda</taxon>
        <taxon>Coelurosauria</taxon>
        <taxon>Aves</taxon>
        <taxon>Neognathae</taxon>
        <taxon>Galloanserae</taxon>
        <taxon>Anseriformes</taxon>
        <taxon>Anatidae</taxon>
        <taxon>Anatinae</taxon>
        <taxon>Anas</taxon>
    </lineage>
</organism>
<dbReference type="Proteomes" id="UP000296049">
    <property type="component" value="Unassembled WGS sequence"/>
</dbReference>
<keyword evidence="2" id="KW-1185">Reference proteome</keyword>
<evidence type="ECO:0000313" key="2">
    <source>
        <dbReference type="Proteomes" id="UP000296049"/>
    </source>
</evidence>
<sequence length="218" mass="24151">MHKLRPCLLPSATQHCRGCQLPLESRPALIPQLLWEHRQQGPCAVIDPAEEQSAIQLARHLAAPAGEMVNPISELLSAEPLAAARSCMVLLAGWAGSDCPTFSTSSTLGCCRESSDCCPTGLGWILCSLELFDLKIERRREHEDGLQVIYLSRNWEVTRFCPIRNITVEKLPTRCHWYFTEIRLEGPFLVGAEGGDVQRSGSSEKKASQAEVAFMYLA</sequence>
<reference evidence="2" key="1">
    <citation type="journal article" date="2013" name="Nat. Genet.">
        <title>The duck genome and transcriptome provide insight into an avian influenza virus reservoir species.</title>
        <authorList>
            <person name="Huang Y."/>
            <person name="Li Y."/>
            <person name="Burt D.W."/>
            <person name="Chen H."/>
            <person name="Zhang Y."/>
            <person name="Qian W."/>
            <person name="Kim H."/>
            <person name="Gan S."/>
            <person name="Zhao Y."/>
            <person name="Li J."/>
            <person name="Yi K."/>
            <person name="Feng H."/>
            <person name="Zhu P."/>
            <person name="Li B."/>
            <person name="Liu Q."/>
            <person name="Fairley S."/>
            <person name="Magor K.E."/>
            <person name="Du Z."/>
            <person name="Hu X."/>
            <person name="Goodman L."/>
            <person name="Tafer H."/>
            <person name="Vignal A."/>
            <person name="Lee T."/>
            <person name="Kim K.W."/>
            <person name="Sheng Z."/>
            <person name="An Y."/>
            <person name="Searle S."/>
            <person name="Herrero J."/>
            <person name="Groenen M.A."/>
            <person name="Crooijmans R.P."/>
            <person name="Faraut T."/>
            <person name="Cai Q."/>
            <person name="Webster R.G."/>
            <person name="Aldridge J.R."/>
            <person name="Warren W.C."/>
            <person name="Bartschat S."/>
            <person name="Kehr S."/>
            <person name="Marz M."/>
            <person name="Stadler P.F."/>
            <person name="Smith J."/>
            <person name="Kraus R.H."/>
            <person name="Zhao Y."/>
            <person name="Ren L."/>
            <person name="Fei J."/>
            <person name="Morisson M."/>
            <person name="Kaiser P."/>
            <person name="Griffin D.K."/>
            <person name="Rao M."/>
            <person name="Pitel F."/>
            <person name="Wang J."/>
            <person name="Li N."/>
        </authorList>
    </citation>
    <scope>NUCLEOTIDE SEQUENCE [LARGE SCALE GENOMIC DNA]</scope>
</reference>
<gene>
    <name evidence="1" type="ORF">Anapl_01443</name>
</gene>
<evidence type="ECO:0000313" key="1">
    <source>
        <dbReference type="EMBL" id="EOB04515.1"/>
    </source>
</evidence>
<proteinExistence type="predicted"/>
<protein>
    <submittedName>
        <fullName evidence="1">Uncharacterized protein</fullName>
    </submittedName>
</protein>
<accession>R0LRZ4</accession>
<dbReference type="AlphaFoldDB" id="R0LRZ4"/>